<dbReference type="InterPro" id="IPR040378">
    <property type="entry name" value="BASL"/>
</dbReference>
<evidence type="ECO:0000313" key="3">
    <source>
        <dbReference type="RefSeq" id="XP_048137728.1"/>
    </source>
</evidence>
<reference evidence="3" key="1">
    <citation type="submission" date="2025-08" db="UniProtKB">
        <authorList>
            <consortium name="RefSeq"/>
        </authorList>
    </citation>
    <scope>IDENTIFICATION</scope>
    <source>
        <tissue evidence="3">Leaf</tissue>
    </source>
</reference>
<dbReference type="RefSeq" id="XP_048137728.1">
    <property type="nucleotide sequence ID" value="XM_048281771.1"/>
</dbReference>
<dbReference type="PANTHER" id="PTHR33914:SF3">
    <property type="entry name" value="PROTEIN BREAKING OF ASYMMETRY IN THE STOMATAL LINEAGE"/>
    <property type="match status" value="1"/>
</dbReference>
<feature type="region of interest" description="Disordered" evidence="1">
    <location>
        <begin position="23"/>
        <end position="65"/>
    </location>
</feature>
<feature type="compositionally biased region" description="Polar residues" evidence="1">
    <location>
        <begin position="146"/>
        <end position="162"/>
    </location>
</feature>
<keyword evidence="2" id="KW-1185">Reference proteome</keyword>
<organism evidence="2 3">
    <name type="scientific">Rhodamnia argentea</name>
    <dbReference type="NCBI Taxonomy" id="178133"/>
    <lineage>
        <taxon>Eukaryota</taxon>
        <taxon>Viridiplantae</taxon>
        <taxon>Streptophyta</taxon>
        <taxon>Embryophyta</taxon>
        <taxon>Tracheophyta</taxon>
        <taxon>Spermatophyta</taxon>
        <taxon>Magnoliopsida</taxon>
        <taxon>eudicotyledons</taxon>
        <taxon>Gunneridae</taxon>
        <taxon>Pentapetalae</taxon>
        <taxon>rosids</taxon>
        <taxon>malvids</taxon>
        <taxon>Myrtales</taxon>
        <taxon>Myrtaceae</taxon>
        <taxon>Myrtoideae</taxon>
        <taxon>Myrteae</taxon>
        <taxon>Australasian group</taxon>
        <taxon>Rhodamnia</taxon>
    </lineage>
</organism>
<dbReference type="PANTHER" id="PTHR33914">
    <property type="entry name" value="18S PRE-RIBOSOMAL ASSEMBLY PROTEIN GAR2-LIKE PROTEIN"/>
    <property type="match status" value="1"/>
</dbReference>
<sequence>MNSEQAGTYSPSIPPLVIRNMRIDSNNRTPGDAISRNFTQSRRTNKERRVNKRATPAPERVSTKNRTSFAEKDFIVFSIKEDGTFDIDKDGSSQTSVCREDDCGLRSLRSVNIEDDEEESTRLEEDNHSGSLRMGFRVEGNGDCSRGSTESSDSGQSDRSTNSFTFPALHGQWIGSPVKMPRSEDLSLRKPTASCVRFKCCKF</sequence>
<accession>A0ABM3HM95</accession>
<dbReference type="Proteomes" id="UP000827889">
    <property type="component" value="Chromosome 7"/>
</dbReference>
<gene>
    <name evidence="3" type="primary">LOC115734600</name>
</gene>
<protein>
    <submittedName>
        <fullName evidence="3">Protein BREAKING OF ASYMMETRY IN THE STOMATAL LINEAGE-like</fullName>
    </submittedName>
</protein>
<evidence type="ECO:0000313" key="2">
    <source>
        <dbReference type="Proteomes" id="UP000827889"/>
    </source>
</evidence>
<feature type="region of interest" description="Disordered" evidence="1">
    <location>
        <begin position="109"/>
        <end position="162"/>
    </location>
</feature>
<proteinExistence type="predicted"/>
<feature type="compositionally biased region" description="Basic residues" evidence="1">
    <location>
        <begin position="43"/>
        <end position="52"/>
    </location>
</feature>
<dbReference type="GeneID" id="115734600"/>
<evidence type="ECO:0000256" key="1">
    <source>
        <dbReference type="SAM" id="MobiDB-lite"/>
    </source>
</evidence>
<name>A0ABM3HM95_9MYRT</name>